<dbReference type="CDD" id="cd00086">
    <property type="entry name" value="homeodomain"/>
    <property type="match status" value="1"/>
</dbReference>
<accession>A0A9D4E721</accession>
<organism evidence="6 7">
    <name type="scientific">Dreissena polymorpha</name>
    <name type="common">Zebra mussel</name>
    <name type="synonym">Mytilus polymorpha</name>
    <dbReference type="NCBI Taxonomy" id="45954"/>
    <lineage>
        <taxon>Eukaryota</taxon>
        <taxon>Metazoa</taxon>
        <taxon>Spiralia</taxon>
        <taxon>Lophotrochozoa</taxon>
        <taxon>Mollusca</taxon>
        <taxon>Bivalvia</taxon>
        <taxon>Autobranchia</taxon>
        <taxon>Heteroconchia</taxon>
        <taxon>Euheterodonta</taxon>
        <taxon>Imparidentia</taxon>
        <taxon>Neoheterodontei</taxon>
        <taxon>Myida</taxon>
        <taxon>Dreissenoidea</taxon>
        <taxon>Dreissenidae</taxon>
        <taxon>Dreissena</taxon>
    </lineage>
</organism>
<dbReference type="AlphaFoldDB" id="A0A9D4E721"/>
<dbReference type="PROSITE" id="PS50071">
    <property type="entry name" value="HOMEOBOX_2"/>
    <property type="match status" value="1"/>
</dbReference>
<protein>
    <recommendedName>
        <fullName evidence="5">Homeobox domain-containing protein</fullName>
    </recommendedName>
</protein>
<comment type="subcellular location">
    <subcellularLocation>
        <location evidence="4">Nucleus</location>
    </subcellularLocation>
</comment>
<dbReference type="GO" id="GO:0005634">
    <property type="term" value="C:nucleus"/>
    <property type="evidence" value="ECO:0007669"/>
    <property type="project" value="UniProtKB-SubCell"/>
</dbReference>
<feature type="DNA-binding region" description="Homeobox" evidence="4">
    <location>
        <begin position="165"/>
        <end position="227"/>
    </location>
</feature>
<reference evidence="6" key="2">
    <citation type="submission" date="2020-11" db="EMBL/GenBank/DDBJ databases">
        <authorList>
            <person name="McCartney M.A."/>
            <person name="Auch B."/>
            <person name="Kono T."/>
            <person name="Mallez S."/>
            <person name="Becker A."/>
            <person name="Gohl D.M."/>
            <person name="Silverstein K.A.T."/>
            <person name="Koren S."/>
            <person name="Bechman K.B."/>
            <person name="Herman A."/>
            <person name="Abrahante J.E."/>
            <person name="Garbe J."/>
        </authorList>
    </citation>
    <scope>NUCLEOTIDE SEQUENCE</scope>
    <source>
        <strain evidence="6">Duluth1</strain>
        <tissue evidence="6">Whole animal</tissue>
    </source>
</reference>
<feature type="domain" description="Homeobox" evidence="5">
    <location>
        <begin position="163"/>
        <end position="226"/>
    </location>
</feature>
<dbReference type="InterPro" id="IPR050224">
    <property type="entry name" value="TALE_homeobox"/>
</dbReference>
<keyword evidence="7" id="KW-1185">Reference proteome</keyword>
<keyword evidence="2 4" id="KW-0371">Homeobox</keyword>
<keyword evidence="1 4" id="KW-0238">DNA-binding</keyword>
<dbReference type="InterPro" id="IPR008422">
    <property type="entry name" value="KN_HD"/>
</dbReference>
<evidence type="ECO:0000313" key="6">
    <source>
        <dbReference type="EMBL" id="KAH3775122.1"/>
    </source>
</evidence>
<comment type="caution">
    <text evidence="6">The sequence shown here is derived from an EMBL/GenBank/DDBJ whole genome shotgun (WGS) entry which is preliminary data.</text>
</comment>
<keyword evidence="3 4" id="KW-0539">Nucleus</keyword>
<dbReference type="SUPFAM" id="SSF46689">
    <property type="entry name" value="Homeodomain-like"/>
    <property type="match status" value="1"/>
</dbReference>
<name>A0A9D4E721_DREPO</name>
<dbReference type="SMART" id="SM00389">
    <property type="entry name" value="HOX"/>
    <property type="match status" value="1"/>
</dbReference>
<reference evidence="6" key="1">
    <citation type="journal article" date="2019" name="bioRxiv">
        <title>The Genome of the Zebra Mussel, Dreissena polymorpha: A Resource for Invasive Species Research.</title>
        <authorList>
            <person name="McCartney M.A."/>
            <person name="Auch B."/>
            <person name="Kono T."/>
            <person name="Mallez S."/>
            <person name="Zhang Y."/>
            <person name="Obille A."/>
            <person name="Becker A."/>
            <person name="Abrahante J.E."/>
            <person name="Garbe J."/>
            <person name="Badalamenti J.P."/>
            <person name="Herman A."/>
            <person name="Mangelson H."/>
            <person name="Liachko I."/>
            <person name="Sullivan S."/>
            <person name="Sone E.D."/>
            <person name="Koren S."/>
            <person name="Silverstein K.A.T."/>
            <person name="Beckman K.B."/>
            <person name="Gohl D.M."/>
        </authorList>
    </citation>
    <scope>NUCLEOTIDE SEQUENCE</scope>
    <source>
        <strain evidence="6">Duluth1</strain>
        <tissue evidence="6">Whole animal</tissue>
    </source>
</reference>
<dbReference type="Gene3D" id="1.10.10.60">
    <property type="entry name" value="Homeodomain-like"/>
    <property type="match status" value="1"/>
</dbReference>
<dbReference type="GO" id="GO:0003677">
    <property type="term" value="F:DNA binding"/>
    <property type="evidence" value="ECO:0007669"/>
    <property type="project" value="UniProtKB-UniRule"/>
</dbReference>
<evidence type="ECO:0000259" key="5">
    <source>
        <dbReference type="PROSITE" id="PS50071"/>
    </source>
</evidence>
<evidence type="ECO:0000256" key="3">
    <source>
        <dbReference type="ARBA" id="ARBA00023242"/>
    </source>
</evidence>
<evidence type="ECO:0000256" key="1">
    <source>
        <dbReference type="ARBA" id="ARBA00023125"/>
    </source>
</evidence>
<proteinExistence type="predicted"/>
<dbReference type="InterPro" id="IPR009057">
    <property type="entry name" value="Homeodomain-like_sf"/>
</dbReference>
<evidence type="ECO:0000313" key="7">
    <source>
        <dbReference type="Proteomes" id="UP000828390"/>
    </source>
</evidence>
<dbReference type="Pfam" id="PF05920">
    <property type="entry name" value="Homeobox_KN"/>
    <property type="match status" value="1"/>
</dbReference>
<sequence>MAAILRSSVKAEVSDFDFVRLTSNPYFGALRDTLMSDVQQTASIPVSLMKVEEPQQETSLDPNIVAIQEANLMSDFQQVMPSGNQKVVELHEFYNKQCSSIENERNEAIQDLKENNMLSVSQYQRELNRIHVHHDQQRMHLTNRVTASLELLKISMPSNREVSSSKVKGRQLSSRGIEVMTDWYEKHIDHPYPTDEEKQALANLGGLSLSQVKAWFANKRNRTNNTKPKKQKIQVEKRLISICSELSGNNRPQPRLYGDIIKQLSDIVQTSHAFLRGPTGLLSDSYNSSGDELEQFCSD</sequence>
<dbReference type="PANTHER" id="PTHR11850">
    <property type="entry name" value="HOMEOBOX PROTEIN TRANSCRIPTION FACTORS"/>
    <property type="match status" value="1"/>
</dbReference>
<dbReference type="EMBL" id="JAIWYP010000009">
    <property type="protein sequence ID" value="KAH3775122.1"/>
    <property type="molecule type" value="Genomic_DNA"/>
</dbReference>
<evidence type="ECO:0000256" key="2">
    <source>
        <dbReference type="ARBA" id="ARBA00023155"/>
    </source>
</evidence>
<dbReference type="GO" id="GO:0006355">
    <property type="term" value="P:regulation of DNA-templated transcription"/>
    <property type="evidence" value="ECO:0007669"/>
    <property type="project" value="InterPro"/>
</dbReference>
<dbReference type="OrthoDB" id="4187154at2759"/>
<gene>
    <name evidence="6" type="ORF">DPMN_176519</name>
</gene>
<evidence type="ECO:0000256" key="4">
    <source>
        <dbReference type="PROSITE-ProRule" id="PRU00108"/>
    </source>
</evidence>
<dbReference type="Proteomes" id="UP000828390">
    <property type="component" value="Unassembled WGS sequence"/>
</dbReference>
<dbReference type="InterPro" id="IPR001356">
    <property type="entry name" value="HD"/>
</dbReference>